<evidence type="ECO:0000256" key="1">
    <source>
        <dbReference type="ARBA" id="ARBA00001255"/>
    </source>
</evidence>
<dbReference type="Gene3D" id="3.20.20.70">
    <property type="entry name" value="Aldolase class I"/>
    <property type="match status" value="1"/>
</dbReference>
<name>A0A517L533_9PEZI</name>
<feature type="transmembrane region" description="Helical" evidence="4">
    <location>
        <begin position="21"/>
        <end position="46"/>
    </location>
</feature>
<dbReference type="Pfam" id="PF03537">
    <property type="entry name" value="Glyco_hydro_114"/>
    <property type="match status" value="1"/>
</dbReference>
<dbReference type="OrthoDB" id="2108802at2759"/>
<dbReference type="STRING" id="50376.A0A517L533"/>
<feature type="compositionally biased region" description="Low complexity" evidence="3">
    <location>
        <begin position="58"/>
        <end position="70"/>
    </location>
</feature>
<keyword evidence="4" id="KW-1133">Transmembrane helix</keyword>
<dbReference type="InterPro" id="IPR013785">
    <property type="entry name" value="Aldolase_TIM"/>
</dbReference>
<dbReference type="Proteomes" id="UP000316270">
    <property type="component" value="Chromosome 5"/>
</dbReference>
<dbReference type="AlphaFoldDB" id="A0A517L533"/>
<accession>A0A517L533</accession>
<protein>
    <recommendedName>
        <fullName evidence="2">alpha-galactosidase</fullName>
        <ecNumber evidence="2">3.2.1.22</ecNumber>
    </recommendedName>
</protein>
<dbReference type="EC" id="3.2.1.22" evidence="2"/>
<sequence length="330" mass="35438">MGKREGAVSQSRWSRIPPKMRWSIIAITAAIIILALGLGLGLGLTLGGDGGDKDDSKPPAALPTTPTSSKVWQPKVGQTWQIVLSQPIALSPAATTVSPDVDIFDIDLFTNNQSTIDALHRMGKKVICYFSAGSYEPDRPDSHQFTEKDKGKGLEGWPAERWLKLSNANVRNIMSKRIDLAAQKKCDAIDPDNVDGFDNKNGLGLTRSDTVNFVSFLAAKAQSHGLAIGLKNAAAVIPSVLPAMQFSVNEQCVQFSDCDAFSAFTNASKPVFHIEYPSEVKPDFVQNFCGTSGPAAGANGFSTVIKNMNLDGHVKYCDGMEAETPMSQSS</sequence>
<evidence type="ECO:0000313" key="6">
    <source>
        <dbReference type="EMBL" id="QDS70760.1"/>
    </source>
</evidence>
<dbReference type="InterPro" id="IPR004352">
    <property type="entry name" value="GH114_TIM-barrel"/>
</dbReference>
<keyword evidence="4" id="KW-0472">Membrane</keyword>
<dbReference type="PANTHER" id="PTHR35273:SF2">
    <property type="entry name" value="ALPHA-GALACTOSIDASE"/>
    <property type="match status" value="1"/>
</dbReference>
<dbReference type="SUPFAM" id="SSF51445">
    <property type="entry name" value="(Trans)glycosidases"/>
    <property type="match status" value="1"/>
</dbReference>
<evidence type="ECO:0000259" key="5">
    <source>
        <dbReference type="Pfam" id="PF03537"/>
    </source>
</evidence>
<feature type="domain" description="Glycoside-hydrolase family GH114 TIM-barrel" evidence="5">
    <location>
        <begin position="79"/>
        <end position="311"/>
    </location>
</feature>
<comment type="catalytic activity">
    <reaction evidence="1">
        <text>Hydrolysis of terminal, non-reducing alpha-D-galactose residues in alpha-D-galactosides, including galactose oligosaccharides, galactomannans and galactolipids.</text>
        <dbReference type="EC" id="3.2.1.22"/>
    </reaction>
</comment>
<dbReference type="GO" id="GO:0004557">
    <property type="term" value="F:alpha-galactosidase activity"/>
    <property type="evidence" value="ECO:0007669"/>
    <property type="project" value="UniProtKB-EC"/>
</dbReference>
<proteinExistence type="predicted"/>
<reference evidence="6 7" key="1">
    <citation type="submission" date="2019-07" db="EMBL/GenBank/DDBJ databases">
        <title>Finished genome of Venturia effusa.</title>
        <authorList>
            <person name="Young C.A."/>
            <person name="Cox M.P."/>
            <person name="Ganley A.R.D."/>
            <person name="David W.J."/>
        </authorList>
    </citation>
    <scope>NUCLEOTIDE SEQUENCE [LARGE SCALE GENOMIC DNA]</scope>
    <source>
        <strain evidence="7">albino</strain>
    </source>
</reference>
<evidence type="ECO:0000256" key="3">
    <source>
        <dbReference type="SAM" id="MobiDB-lite"/>
    </source>
</evidence>
<organism evidence="6 7">
    <name type="scientific">Venturia effusa</name>
    <dbReference type="NCBI Taxonomy" id="50376"/>
    <lineage>
        <taxon>Eukaryota</taxon>
        <taxon>Fungi</taxon>
        <taxon>Dikarya</taxon>
        <taxon>Ascomycota</taxon>
        <taxon>Pezizomycotina</taxon>
        <taxon>Dothideomycetes</taxon>
        <taxon>Pleosporomycetidae</taxon>
        <taxon>Venturiales</taxon>
        <taxon>Venturiaceae</taxon>
        <taxon>Venturia</taxon>
    </lineage>
</organism>
<evidence type="ECO:0000256" key="4">
    <source>
        <dbReference type="SAM" id="Phobius"/>
    </source>
</evidence>
<dbReference type="PANTHER" id="PTHR35273">
    <property type="entry name" value="ALPHA-1,4 POLYGALACTOSAMINIDASE, PUTATIVE (AFU_ORTHOLOGUE AFUA_3G07890)-RELATED"/>
    <property type="match status" value="1"/>
</dbReference>
<dbReference type="InterPro" id="IPR017853">
    <property type="entry name" value="GH"/>
</dbReference>
<keyword evidence="4" id="KW-0812">Transmembrane</keyword>
<gene>
    <name evidence="6" type="ORF">FKW77_003656</name>
</gene>
<evidence type="ECO:0000313" key="7">
    <source>
        <dbReference type="Proteomes" id="UP000316270"/>
    </source>
</evidence>
<feature type="region of interest" description="Disordered" evidence="3">
    <location>
        <begin position="51"/>
        <end position="70"/>
    </location>
</feature>
<evidence type="ECO:0000256" key="2">
    <source>
        <dbReference type="ARBA" id="ARBA00012755"/>
    </source>
</evidence>
<keyword evidence="7" id="KW-1185">Reference proteome</keyword>
<dbReference type="EMBL" id="CP042189">
    <property type="protein sequence ID" value="QDS70760.1"/>
    <property type="molecule type" value="Genomic_DNA"/>
</dbReference>